<sequence>MLILELISNPAFIITLIIVTIISSIQTYRYKNREKIDEGFSLIYYKLSYRRKLKRSIWTNSIIALLFTITALTLDMDLTSFLLILFLIFLLSSVEIAYNYRMWRRKEQ</sequence>
<feature type="transmembrane region" description="Helical" evidence="1">
    <location>
        <begin position="6"/>
        <end position="25"/>
    </location>
</feature>
<feature type="transmembrane region" description="Helical" evidence="1">
    <location>
        <begin position="57"/>
        <end position="74"/>
    </location>
</feature>
<dbReference type="RefSeq" id="WP_236331470.1">
    <property type="nucleotide sequence ID" value="NZ_JAKIJS010000001.1"/>
</dbReference>
<organism evidence="2 3">
    <name type="scientific">Pseudalkalibacillus berkeleyi</name>
    <dbReference type="NCBI Taxonomy" id="1069813"/>
    <lineage>
        <taxon>Bacteria</taxon>
        <taxon>Bacillati</taxon>
        <taxon>Bacillota</taxon>
        <taxon>Bacilli</taxon>
        <taxon>Bacillales</taxon>
        <taxon>Fictibacillaceae</taxon>
        <taxon>Pseudalkalibacillus</taxon>
    </lineage>
</organism>
<comment type="caution">
    <text evidence="2">The sequence shown here is derived from an EMBL/GenBank/DDBJ whole genome shotgun (WGS) entry which is preliminary data.</text>
</comment>
<evidence type="ECO:0000256" key="1">
    <source>
        <dbReference type="SAM" id="Phobius"/>
    </source>
</evidence>
<reference evidence="2 3" key="1">
    <citation type="submission" date="2022-01" db="EMBL/GenBank/DDBJ databases">
        <title>Alkalihalobacillus sp. EGI L200015, a novel bacterium isolated from a salt lake sediment.</title>
        <authorList>
            <person name="Gao L."/>
            <person name="Fang B.-Z."/>
            <person name="Li W.-J."/>
        </authorList>
    </citation>
    <scope>NUCLEOTIDE SEQUENCE [LARGE SCALE GENOMIC DNA]</scope>
    <source>
        <strain evidence="2 3">KCTC 12718</strain>
    </source>
</reference>
<keyword evidence="1" id="KW-0812">Transmembrane</keyword>
<name>A0ABS9GY80_9BACL</name>
<proteinExistence type="predicted"/>
<accession>A0ABS9GY80</accession>
<evidence type="ECO:0000313" key="2">
    <source>
        <dbReference type="EMBL" id="MCF6136589.1"/>
    </source>
</evidence>
<gene>
    <name evidence="2" type="ORF">L2716_02525</name>
</gene>
<keyword evidence="1" id="KW-1133">Transmembrane helix</keyword>
<protein>
    <recommendedName>
        <fullName evidence="4">SdpI/YhfL family protein</fullName>
    </recommendedName>
</protein>
<evidence type="ECO:0000313" key="3">
    <source>
        <dbReference type="Proteomes" id="UP001649381"/>
    </source>
</evidence>
<feature type="transmembrane region" description="Helical" evidence="1">
    <location>
        <begin position="80"/>
        <end position="100"/>
    </location>
</feature>
<dbReference type="Proteomes" id="UP001649381">
    <property type="component" value="Unassembled WGS sequence"/>
</dbReference>
<evidence type="ECO:0008006" key="4">
    <source>
        <dbReference type="Google" id="ProtNLM"/>
    </source>
</evidence>
<keyword evidence="3" id="KW-1185">Reference proteome</keyword>
<keyword evidence="1" id="KW-0472">Membrane</keyword>
<dbReference type="EMBL" id="JAKIJS010000001">
    <property type="protein sequence ID" value="MCF6136589.1"/>
    <property type="molecule type" value="Genomic_DNA"/>
</dbReference>